<dbReference type="Proteomes" id="UP000006882">
    <property type="component" value="Chromosome G1"/>
</dbReference>
<dbReference type="Gramene" id="ONI35556">
    <property type="protein sequence ID" value="ONI35556"/>
    <property type="gene ID" value="PRUPE_1G542500"/>
</dbReference>
<keyword evidence="2" id="KW-1185">Reference proteome</keyword>
<name>M5XA83_PRUPE</name>
<proteinExistence type="predicted"/>
<protein>
    <submittedName>
        <fullName evidence="1">Uncharacterized protein</fullName>
    </submittedName>
</protein>
<evidence type="ECO:0000313" key="1">
    <source>
        <dbReference type="EMBL" id="ONI35556.1"/>
    </source>
</evidence>
<reference evidence="1 2" key="1">
    <citation type="journal article" date="2013" name="Nat. Genet.">
        <title>The high-quality draft genome of peach (Prunus persica) identifies unique patterns of genetic diversity, domestication and genome evolution.</title>
        <authorList>
            <consortium name="International Peach Genome Initiative"/>
            <person name="Verde I."/>
            <person name="Abbott A.G."/>
            <person name="Scalabrin S."/>
            <person name="Jung S."/>
            <person name="Shu S."/>
            <person name="Marroni F."/>
            <person name="Zhebentyayeva T."/>
            <person name="Dettori M.T."/>
            <person name="Grimwood J."/>
            <person name="Cattonaro F."/>
            <person name="Zuccolo A."/>
            <person name="Rossini L."/>
            <person name="Jenkins J."/>
            <person name="Vendramin E."/>
            <person name="Meisel L.A."/>
            <person name="Decroocq V."/>
            <person name="Sosinski B."/>
            <person name="Prochnik S."/>
            <person name="Mitros T."/>
            <person name="Policriti A."/>
            <person name="Cipriani G."/>
            <person name="Dondini L."/>
            <person name="Ficklin S."/>
            <person name="Goodstein D.M."/>
            <person name="Xuan P."/>
            <person name="Del Fabbro C."/>
            <person name="Aramini V."/>
            <person name="Copetti D."/>
            <person name="Gonzalez S."/>
            <person name="Horner D.S."/>
            <person name="Falchi R."/>
            <person name="Lucas S."/>
            <person name="Mica E."/>
            <person name="Maldonado J."/>
            <person name="Lazzari B."/>
            <person name="Bielenberg D."/>
            <person name="Pirona R."/>
            <person name="Miculan M."/>
            <person name="Barakat A."/>
            <person name="Testolin R."/>
            <person name="Stella A."/>
            <person name="Tartarini S."/>
            <person name="Tonutti P."/>
            <person name="Arus P."/>
            <person name="Orellana A."/>
            <person name="Wells C."/>
            <person name="Main D."/>
            <person name="Vizzotto G."/>
            <person name="Silva H."/>
            <person name="Salamini F."/>
            <person name="Schmutz J."/>
            <person name="Morgante M."/>
            <person name="Rokhsar D.S."/>
        </authorList>
    </citation>
    <scope>NUCLEOTIDE SEQUENCE [LARGE SCALE GENOMIC DNA]</scope>
    <source>
        <strain evidence="2">cv. Nemared</strain>
    </source>
</reference>
<evidence type="ECO:0000313" key="2">
    <source>
        <dbReference type="Proteomes" id="UP000006882"/>
    </source>
</evidence>
<sequence>MDFSLLHSRYLIFREKLHNFRDVYTNRKKIVIRILYELIISYNGVTMMHKNCSIELKKIVKQTLITVDYNFFL</sequence>
<dbReference type="EMBL" id="CM007651">
    <property type="protein sequence ID" value="ONI35556.1"/>
    <property type="molecule type" value="Genomic_DNA"/>
</dbReference>
<dbReference type="AlphaFoldDB" id="M5XA83"/>
<gene>
    <name evidence="1" type="ORF">PRUPE_1G542500</name>
</gene>
<dbReference type="HOGENOM" id="CLU_2709464_0_0_1"/>
<organism evidence="1 2">
    <name type="scientific">Prunus persica</name>
    <name type="common">Peach</name>
    <name type="synonym">Amygdalus persica</name>
    <dbReference type="NCBI Taxonomy" id="3760"/>
    <lineage>
        <taxon>Eukaryota</taxon>
        <taxon>Viridiplantae</taxon>
        <taxon>Streptophyta</taxon>
        <taxon>Embryophyta</taxon>
        <taxon>Tracheophyta</taxon>
        <taxon>Spermatophyta</taxon>
        <taxon>Magnoliopsida</taxon>
        <taxon>eudicotyledons</taxon>
        <taxon>Gunneridae</taxon>
        <taxon>Pentapetalae</taxon>
        <taxon>rosids</taxon>
        <taxon>fabids</taxon>
        <taxon>Rosales</taxon>
        <taxon>Rosaceae</taxon>
        <taxon>Amygdaloideae</taxon>
        <taxon>Amygdaleae</taxon>
        <taxon>Prunus</taxon>
    </lineage>
</organism>
<accession>M5XA83</accession>